<organism evidence="2 3">
    <name type="scientific">Johnsonella ignava ATCC 51276</name>
    <dbReference type="NCBI Taxonomy" id="679200"/>
    <lineage>
        <taxon>Bacteria</taxon>
        <taxon>Bacillati</taxon>
        <taxon>Bacillota</taxon>
        <taxon>Clostridia</taxon>
        <taxon>Lachnospirales</taxon>
        <taxon>Lachnospiraceae</taxon>
        <taxon>Johnsonella</taxon>
    </lineage>
</organism>
<dbReference type="RefSeq" id="WP_005541643.1">
    <property type="nucleotide sequence ID" value="NZ_JH378836.1"/>
</dbReference>
<dbReference type="CDD" id="cd00093">
    <property type="entry name" value="HTH_XRE"/>
    <property type="match status" value="1"/>
</dbReference>
<reference evidence="2 3" key="1">
    <citation type="submission" date="2011-08" db="EMBL/GenBank/DDBJ databases">
        <title>The Genome Sequence of Johnsonella ignava ATCC 51276.</title>
        <authorList>
            <consortium name="The Broad Institute Genome Sequencing Platform"/>
            <person name="Earl A."/>
            <person name="Ward D."/>
            <person name="Feldgarden M."/>
            <person name="Gevers D."/>
            <person name="Izard J."/>
            <person name="Blanton J.M."/>
            <person name="Baranova O.V."/>
            <person name="Dewhirst F.E."/>
            <person name="Young S.K."/>
            <person name="Zeng Q."/>
            <person name="Gargeya S."/>
            <person name="Fitzgerald M."/>
            <person name="Haas B."/>
            <person name="Abouelleil A."/>
            <person name="Alvarado L."/>
            <person name="Arachchi H.M."/>
            <person name="Berlin A."/>
            <person name="Brown A."/>
            <person name="Chapman S.B."/>
            <person name="Chen Z."/>
            <person name="Dunbar C."/>
            <person name="Freedman E."/>
            <person name="Gearin G."/>
            <person name="Gellesch M."/>
            <person name="Goldberg J."/>
            <person name="Griggs A."/>
            <person name="Gujja S."/>
            <person name="Heiman D."/>
            <person name="Howarth C."/>
            <person name="Larson L."/>
            <person name="Lui A."/>
            <person name="MacDonald P.J.P."/>
            <person name="Montmayeur A."/>
            <person name="Murphy C."/>
            <person name="Neiman D."/>
            <person name="Pearson M."/>
            <person name="Priest M."/>
            <person name="Roberts A."/>
            <person name="Saif S."/>
            <person name="Shea T."/>
            <person name="Shenoy N."/>
            <person name="Sisk P."/>
            <person name="Stolte C."/>
            <person name="Sykes S."/>
            <person name="Wortman J."/>
            <person name="Nusbaum C."/>
            <person name="Birren B."/>
        </authorList>
    </citation>
    <scope>NUCLEOTIDE SEQUENCE [LARGE SCALE GENOMIC DNA]</scope>
    <source>
        <strain evidence="2 3">ATCC 51276</strain>
    </source>
</reference>
<dbReference type="SUPFAM" id="SSF47413">
    <property type="entry name" value="lambda repressor-like DNA-binding domains"/>
    <property type="match status" value="1"/>
</dbReference>
<feature type="domain" description="HTH cro/C1-type" evidence="1">
    <location>
        <begin position="16"/>
        <end position="61"/>
    </location>
</feature>
<dbReference type="EMBL" id="ACZL01000031">
    <property type="protein sequence ID" value="EHI55001.1"/>
    <property type="molecule type" value="Genomic_DNA"/>
</dbReference>
<dbReference type="PATRIC" id="fig|679200.3.peg.1953"/>
<comment type="caution">
    <text evidence="2">The sequence shown here is derived from an EMBL/GenBank/DDBJ whole genome shotgun (WGS) entry which is preliminary data.</text>
</comment>
<dbReference type="STRING" id="679200.HMPREF9333_01848"/>
<dbReference type="AlphaFoldDB" id="G5GJV8"/>
<gene>
    <name evidence="2" type="ORF">HMPREF9333_01848</name>
</gene>
<dbReference type="HOGENOM" id="CLU_066192_31_1_9"/>
<evidence type="ECO:0000313" key="2">
    <source>
        <dbReference type="EMBL" id="EHI55001.1"/>
    </source>
</evidence>
<sequence length="70" mass="8210">MGFTYSKLWKKLIDEGMSKTDLREKIKISPSTLAKMSKNQYVSMEILEKICIEFNCDISEILEFKNNENI</sequence>
<dbReference type="Pfam" id="PF13443">
    <property type="entry name" value="HTH_26"/>
    <property type="match status" value="1"/>
</dbReference>
<dbReference type="GO" id="GO:0003677">
    <property type="term" value="F:DNA binding"/>
    <property type="evidence" value="ECO:0007669"/>
    <property type="project" value="InterPro"/>
</dbReference>
<proteinExistence type="predicted"/>
<dbReference type="OrthoDB" id="9804186at2"/>
<evidence type="ECO:0000259" key="1">
    <source>
        <dbReference type="PROSITE" id="PS50943"/>
    </source>
</evidence>
<dbReference type="InterPro" id="IPR010982">
    <property type="entry name" value="Lambda_DNA-bd_dom_sf"/>
</dbReference>
<protein>
    <recommendedName>
        <fullName evidence="1">HTH cro/C1-type domain-containing protein</fullName>
    </recommendedName>
</protein>
<dbReference type="InterPro" id="IPR001387">
    <property type="entry name" value="Cro/C1-type_HTH"/>
</dbReference>
<keyword evidence="3" id="KW-1185">Reference proteome</keyword>
<name>G5GJV8_9FIRM</name>
<dbReference type="PROSITE" id="PS50943">
    <property type="entry name" value="HTH_CROC1"/>
    <property type="match status" value="1"/>
</dbReference>
<accession>G5GJV8</accession>
<dbReference type="Proteomes" id="UP000003011">
    <property type="component" value="Unassembled WGS sequence"/>
</dbReference>
<dbReference type="eggNOG" id="COG3655">
    <property type="taxonomic scope" value="Bacteria"/>
</dbReference>
<evidence type="ECO:0000313" key="3">
    <source>
        <dbReference type="Proteomes" id="UP000003011"/>
    </source>
</evidence>
<dbReference type="Gene3D" id="1.10.260.40">
    <property type="entry name" value="lambda repressor-like DNA-binding domains"/>
    <property type="match status" value="1"/>
</dbReference>